<feature type="domain" description="CAAX prenyl protease 2/Lysostaphin resistance protein A-like" evidence="2">
    <location>
        <begin position="190"/>
        <end position="277"/>
    </location>
</feature>
<feature type="transmembrane region" description="Helical" evidence="1">
    <location>
        <begin position="266"/>
        <end position="285"/>
    </location>
</feature>
<name>A0AAW6TY75_9BACT</name>
<feature type="transmembrane region" description="Helical" evidence="1">
    <location>
        <begin position="243"/>
        <end position="259"/>
    </location>
</feature>
<evidence type="ECO:0000259" key="2">
    <source>
        <dbReference type="Pfam" id="PF02517"/>
    </source>
</evidence>
<accession>A0AAW6TY75</accession>
<gene>
    <name evidence="3" type="ORF">QJ522_16690</name>
</gene>
<proteinExistence type="predicted"/>
<dbReference type="Proteomes" id="UP001431776">
    <property type="component" value="Unassembled WGS sequence"/>
</dbReference>
<dbReference type="GO" id="GO:0080120">
    <property type="term" value="P:CAAX-box protein maturation"/>
    <property type="evidence" value="ECO:0007669"/>
    <property type="project" value="UniProtKB-ARBA"/>
</dbReference>
<evidence type="ECO:0000313" key="4">
    <source>
        <dbReference type="Proteomes" id="UP001431776"/>
    </source>
</evidence>
<dbReference type="GO" id="GO:0004175">
    <property type="term" value="F:endopeptidase activity"/>
    <property type="evidence" value="ECO:0007669"/>
    <property type="project" value="UniProtKB-ARBA"/>
</dbReference>
<feature type="transmembrane region" description="Helical" evidence="1">
    <location>
        <begin position="20"/>
        <end position="37"/>
    </location>
</feature>
<comment type="caution">
    <text evidence="3">The sequence shown here is derived from an EMBL/GenBank/DDBJ whole genome shotgun (WGS) entry which is preliminary data.</text>
</comment>
<feature type="transmembrane region" description="Helical" evidence="1">
    <location>
        <begin position="92"/>
        <end position="113"/>
    </location>
</feature>
<dbReference type="PANTHER" id="PTHR36435">
    <property type="entry name" value="SLR1288 PROTEIN"/>
    <property type="match status" value="1"/>
</dbReference>
<dbReference type="InterPro" id="IPR052710">
    <property type="entry name" value="CAAX_protease"/>
</dbReference>
<evidence type="ECO:0000313" key="3">
    <source>
        <dbReference type="EMBL" id="MDI6450698.1"/>
    </source>
</evidence>
<feature type="transmembrane region" description="Helical" evidence="1">
    <location>
        <begin position="58"/>
        <end position="80"/>
    </location>
</feature>
<keyword evidence="1" id="KW-0472">Membrane</keyword>
<dbReference type="EMBL" id="JASCXX010000023">
    <property type="protein sequence ID" value="MDI6450698.1"/>
    <property type="molecule type" value="Genomic_DNA"/>
</dbReference>
<dbReference type="InterPro" id="IPR003675">
    <property type="entry name" value="Rce1/LyrA-like_dom"/>
</dbReference>
<keyword evidence="4" id="KW-1185">Reference proteome</keyword>
<organism evidence="3 4">
    <name type="scientific">Anaerobaca lacustris</name>
    <dbReference type="NCBI Taxonomy" id="3044600"/>
    <lineage>
        <taxon>Bacteria</taxon>
        <taxon>Pseudomonadati</taxon>
        <taxon>Planctomycetota</taxon>
        <taxon>Phycisphaerae</taxon>
        <taxon>Sedimentisphaerales</taxon>
        <taxon>Anaerobacaceae</taxon>
        <taxon>Anaerobaca</taxon>
    </lineage>
</organism>
<evidence type="ECO:0000256" key="1">
    <source>
        <dbReference type="SAM" id="Phobius"/>
    </source>
</evidence>
<feature type="transmembrane region" description="Helical" evidence="1">
    <location>
        <begin position="133"/>
        <end position="155"/>
    </location>
</feature>
<dbReference type="Pfam" id="PF02517">
    <property type="entry name" value="Rce1-like"/>
    <property type="match status" value="1"/>
</dbReference>
<feature type="transmembrane region" description="Helical" evidence="1">
    <location>
        <begin position="220"/>
        <end position="237"/>
    </location>
</feature>
<keyword evidence="1" id="KW-1133">Transmembrane helix</keyword>
<dbReference type="RefSeq" id="WP_349246108.1">
    <property type="nucleotide sequence ID" value="NZ_JASCXX010000023.1"/>
</dbReference>
<dbReference type="PANTHER" id="PTHR36435:SF1">
    <property type="entry name" value="CAAX AMINO TERMINAL PROTEASE FAMILY PROTEIN"/>
    <property type="match status" value="1"/>
</dbReference>
<feature type="transmembrane region" description="Helical" evidence="1">
    <location>
        <begin position="187"/>
        <end position="208"/>
    </location>
</feature>
<dbReference type="AlphaFoldDB" id="A0AAW6TY75"/>
<reference evidence="3" key="1">
    <citation type="submission" date="2023-05" db="EMBL/GenBank/DDBJ databases">
        <title>Anaerotaeda fermentans gen. nov., sp. nov., a novel anaerobic planctomycete of the new family within the order Sedimentisphaerales isolated from Taman Peninsula, Russia.</title>
        <authorList>
            <person name="Khomyakova M.A."/>
            <person name="Merkel A.Y."/>
            <person name="Slobodkin A.I."/>
        </authorList>
    </citation>
    <scope>NUCLEOTIDE SEQUENCE</scope>
    <source>
        <strain evidence="3">M17dextr</strain>
    </source>
</reference>
<keyword evidence="1" id="KW-0812">Transmembrane</keyword>
<sequence>MTAPETFKQLTESVTIDHVSTLIGIGVFSVWLARTSLGRKSLTHCPARRNNMLPHVPFIPFFLWLLGTFVVQSLVVSFVRPVDGLQRIFQDQLVFCVVALLTVFGLVLPLASFHFARGLKGFGLRIRTVPKDLVAAFVHLLAVWPLVLAMFVATMRIGQWVSQRLSGRDFQIPQHEALEMMTQHSNITLTVLLVFLAVVVAPLVEETIFRGLFQSMVRSYLGRPWLAIGLTSVLFAAIHKDMAHWPALFALSIGLGYAYEKSGSLFRPVFMHAMFNGISILGALVESGPA</sequence>
<protein>
    <submittedName>
        <fullName evidence="3">Type II CAAX endopeptidase family protein</fullName>
    </submittedName>
</protein>